<sequence>MATWRELGEVPDSDDDGDFDNHGQAHDSTVTCSFDLDQHNGAAPSTSQAVPTHGLLSQAKNTSQSIWDIPACSPIGDAQMVAPLPERPSTPQPRVHMAMPPASSPLSSAPDDDELAEMFSEAPSRAAASAITKPSRVIVSARGDSPDPLGIETDDVSAGLVELTEPPPEFLFDRDHATPVLPPVSTQHLRRQRSAPPSPETASAKAAAVTAAQRYERSLRPRKPIQEHPYMIESAQYNKALKARGIKPVRMLEEAHARSRNKTPEEDSQEQEFQEESQNTVSEHQEGLCEESQSLLHESLGDSAPLPTFPSPSTAKTSSQPPRNTSSSPRSVSRETNATSPFIDYERVESGEESDGLPSLEQLLTAQTSSSPVKRHPSSLLPSSRKLTKESASHSSLEPTPSNLHPLHSPHIKFRQPRPLPPAAPKTKNVLKRSRGSRSRPPRADTSEQTTPSRPRPTSPEQHPLERPNVNLSEASHADDASDSEVSEDSNSTPKHGKELVAFGRRARGVLPASHFRLDRPREQPKSHRAAHARPMPPDSTQRRGIAMPRTKTTSNQSPSTPAFPFDLFNDEESDAESLQTPRPNTEKHYSQQILHIVDDDDDMSVVEDNDIDHMVQRPKRQLNQSVSGASSAKRRKLDKSGARQRQQPTITSHFGSGNGTSAKRQKPPRRSQNKEKSSRRVSKKKPQRTYNPPRLGILDVIEPEAPRFLRLAARTVKSKAQRGRSSPSRKTICLGTREDQLDAGRVLQNWIGGEIHPRHSVTGSSTAAQGSDRQPLAHISHNCVAPDSSESHDTSTDSSSRIIQPKRNAAAKDPSRMLPRSRAASARPAQFEADVMNEAGKVSFQTKKRMLDAIYRRGARPRSVSQSTMSLMARDNDGSLIVEETESAVRKDASLNVAKPSRRRLKKTEKPTRVDTRAPQYRHAHDPLPSGPRTDGHISAADLGVDQLLGLAPFGAHYSEHFEIFPLQRGVFFHEETLLGSGCFQASLASGLLEKIKQPRPRVYFNLSGQPLKWGLWDEQISSEFGILVDAICNHLTETGSDADSGFDTKDAARFMRTYVQDGLSVTDDTNLGTFLSRLLLVFEGFFSRFKGQAISLDQRKTTKALEVLSEFLIIVLCSLAICRDQASMIPQIMGLENLLREVIATSVACLLQIGTTSLVTLYGSLQQLANRERGIRADNAAAQTWVMLMRALGQLRIPRMSFWDITFSVLIKGEDKTGLNVQRFEQLWETMFTLLPLCEFDSSGALVSDSRHSVAMDGWALPQLALKRVFQLYKANNRQPPGFNDYCRTLVRRCVYLVEHWGWYKCGGVIGTVFDFFGSQNLSNLRNEEVFQSPAFLEHLHVETALRVEPEDRCFHIFLKLVALTIQRLVQTGSDREIRNLVARTLPNHDRQYLKEQNVHQHDLAALRNHHDLLCTLFWATPAELRPSTLLTLLEKLVVPSSSHKEACLINLKAWAQLARFVVHKESVAAFRPFSLWQGSAFQQLLDQYDSTASDIQQQLSSMSKDASHGIDQNLINGIIASNKSATMEVIRYSVAISLDVAKYARSLELSIFAGNLVQLRHVFRQFSKSPAEYPLSLLKDAVATVDVFLVHVERALGRVQTENNAAGLEDGIMIDNDLTADFYAMARGMLQTSSTVDHFPQTITKMEEAREQVVTVAGRLAAILIRCGTIRLSRCFKISQRSKAGKHELFEGLPSQLGPLQSRYLPLFLANLHKELDLTDVGVSVLQLWLLSLTKPREDMLFEHQFALSLKKQEYPFLPTESDMLRHANYDMNFDINTGVDENVPTDIIDTFTEEVQHIRLFCCAQGSHATDPERFA</sequence>
<feature type="region of interest" description="Disordered" evidence="1">
    <location>
        <begin position="248"/>
        <end position="590"/>
    </location>
</feature>
<reference evidence="3" key="1">
    <citation type="submission" date="2015-05" db="EMBL/GenBank/DDBJ databases">
        <authorList>
            <person name="Fogelqvist Johan"/>
        </authorList>
    </citation>
    <scope>NUCLEOTIDE SEQUENCE [LARGE SCALE GENOMIC DNA]</scope>
</reference>
<feature type="compositionally biased region" description="Low complexity" evidence="1">
    <location>
        <begin position="817"/>
        <end position="830"/>
    </location>
</feature>
<feature type="region of interest" description="Disordered" evidence="1">
    <location>
        <begin position="1"/>
        <end position="28"/>
    </location>
</feature>
<feature type="compositionally biased region" description="Low complexity" evidence="1">
    <location>
        <begin position="200"/>
        <end position="212"/>
    </location>
</feature>
<dbReference type="GO" id="GO:0035361">
    <property type="term" value="C:Cul8-RING ubiquitin ligase complex"/>
    <property type="evidence" value="ECO:0007669"/>
    <property type="project" value="TreeGrafter"/>
</dbReference>
<protein>
    <submittedName>
        <fullName evidence="2">Uncharacterized protein</fullName>
    </submittedName>
</protein>
<feature type="compositionally biased region" description="Polar residues" evidence="1">
    <location>
        <begin position="644"/>
        <end position="663"/>
    </location>
</feature>
<feature type="region of interest" description="Disordered" evidence="1">
    <location>
        <begin position="86"/>
        <end position="112"/>
    </location>
</feature>
<dbReference type="Pfam" id="PF09462">
    <property type="entry name" value="Mus7"/>
    <property type="match status" value="1"/>
</dbReference>
<feature type="compositionally biased region" description="Polar residues" evidence="1">
    <location>
        <begin position="311"/>
        <end position="340"/>
    </location>
</feature>
<feature type="region of interest" description="Disordered" evidence="1">
    <location>
        <begin position="717"/>
        <end position="737"/>
    </location>
</feature>
<feature type="compositionally biased region" description="Low complexity" evidence="1">
    <location>
        <begin position="97"/>
        <end position="109"/>
    </location>
</feature>
<feature type="compositionally biased region" description="Polar residues" evidence="1">
    <location>
        <begin position="622"/>
        <end position="631"/>
    </location>
</feature>
<feature type="region of interest" description="Disordered" evidence="1">
    <location>
        <begin position="756"/>
        <end position="775"/>
    </location>
</feature>
<feature type="compositionally biased region" description="Basic and acidic residues" evidence="1">
    <location>
        <begin position="250"/>
        <end position="265"/>
    </location>
</feature>
<feature type="region of interest" description="Disordered" evidence="1">
    <location>
        <begin position="614"/>
        <end position="699"/>
    </location>
</feature>
<feature type="region of interest" description="Disordered" evidence="1">
    <location>
        <begin position="784"/>
        <end position="830"/>
    </location>
</feature>
<feature type="compositionally biased region" description="Acidic residues" evidence="1">
    <location>
        <begin position="266"/>
        <end position="275"/>
    </location>
</feature>
<feature type="compositionally biased region" description="Polar residues" evidence="1">
    <location>
        <begin position="362"/>
        <end position="372"/>
    </location>
</feature>
<dbReference type="GO" id="GO:0031297">
    <property type="term" value="P:replication fork processing"/>
    <property type="evidence" value="ECO:0007669"/>
    <property type="project" value="InterPro"/>
</dbReference>
<dbReference type="EMBL" id="CVQI01024669">
    <property type="protein sequence ID" value="CRK32466.1"/>
    <property type="molecule type" value="Genomic_DNA"/>
</dbReference>
<organism evidence="2 3">
    <name type="scientific">Verticillium longisporum</name>
    <name type="common">Verticillium dahliae var. longisporum</name>
    <dbReference type="NCBI Taxonomy" id="100787"/>
    <lineage>
        <taxon>Eukaryota</taxon>
        <taxon>Fungi</taxon>
        <taxon>Dikarya</taxon>
        <taxon>Ascomycota</taxon>
        <taxon>Pezizomycotina</taxon>
        <taxon>Sordariomycetes</taxon>
        <taxon>Hypocreomycetidae</taxon>
        <taxon>Glomerellales</taxon>
        <taxon>Plectosphaerellaceae</taxon>
        <taxon>Verticillium</taxon>
    </lineage>
</organism>
<evidence type="ECO:0000256" key="1">
    <source>
        <dbReference type="SAM" id="MobiDB-lite"/>
    </source>
</evidence>
<dbReference type="PANTHER" id="PTHR28122">
    <property type="entry name" value="E3 UBIQUITIN-PROTEIN LIGASE SUBSTRATE RECEPTOR MMS22"/>
    <property type="match status" value="1"/>
</dbReference>
<name>A0A0G4ME61_VERLO</name>
<dbReference type="GO" id="GO:0005634">
    <property type="term" value="C:nucleus"/>
    <property type="evidence" value="ECO:0007669"/>
    <property type="project" value="InterPro"/>
</dbReference>
<feature type="region of interest" description="Disordered" evidence="1">
    <location>
        <begin position="902"/>
        <end position="936"/>
    </location>
</feature>
<feature type="compositionally biased region" description="Basic residues" evidence="1">
    <location>
        <begin position="429"/>
        <end position="441"/>
    </location>
</feature>
<evidence type="ECO:0000313" key="2">
    <source>
        <dbReference type="EMBL" id="CRK32466.1"/>
    </source>
</evidence>
<feature type="compositionally biased region" description="Basic and acidic residues" evidence="1">
    <location>
        <begin position="516"/>
        <end position="526"/>
    </location>
</feature>
<proteinExistence type="predicted"/>
<evidence type="ECO:0000313" key="3">
    <source>
        <dbReference type="Proteomes" id="UP000045706"/>
    </source>
</evidence>
<feature type="compositionally biased region" description="Polar residues" evidence="1">
    <location>
        <begin position="551"/>
        <end position="561"/>
    </location>
</feature>
<dbReference type="Proteomes" id="UP000045706">
    <property type="component" value="Unassembled WGS sequence"/>
</dbReference>
<accession>A0A0G4ME61</accession>
<gene>
    <name evidence="2" type="ORF">BN1723_014631</name>
</gene>
<feature type="compositionally biased region" description="Polar residues" evidence="1">
    <location>
        <begin position="762"/>
        <end position="773"/>
    </location>
</feature>
<feature type="compositionally biased region" description="Polar residues" evidence="1">
    <location>
        <begin position="393"/>
        <end position="403"/>
    </location>
</feature>
<dbReference type="InterPro" id="IPR019021">
    <property type="entry name" value="Mms22"/>
</dbReference>
<feature type="region of interest" description="Disordered" evidence="1">
    <location>
        <begin position="184"/>
        <end position="231"/>
    </location>
</feature>
<feature type="compositionally biased region" description="Acidic residues" evidence="1">
    <location>
        <begin position="9"/>
        <end position="18"/>
    </location>
</feature>
<dbReference type="PANTHER" id="PTHR28122:SF1">
    <property type="entry name" value="E3 UBIQUITIN-PROTEIN LIGASE SUBSTRATE RECEPTOR MMS22"/>
    <property type="match status" value="1"/>
</dbReference>
<dbReference type="GO" id="GO:0000724">
    <property type="term" value="P:double-strand break repair via homologous recombination"/>
    <property type="evidence" value="ECO:0007669"/>
    <property type="project" value="TreeGrafter"/>
</dbReference>